<proteinExistence type="predicted"/>
<dbReference type="Proteomes" id="UP000694548">
    <property type="component" value="Chromosome sgr13"/>
</dbReference>
<keyword evidence="2" id="KW-1185">Reference proteome</keyword>
<protein>
    <submittedName>
        <fullName evidence="1">Uncharacterized protein</fullName>
    </submittedName>
</protein>
<sequence length="117" mass="13804">IIIYPPIRAHTHTCVYAHARTYIHTHTYTHMRSHTHTRAHSLKRRIRNAEYQQGDRLRQNVIHLEDLLLADWLARQRCATLWIFSYLFCKSTSFHFSTSPTSTSISASVKLRFLDLP</sequence>
<reference evidence="1" key="2">
    <citation type="submission" date="2025-08" db="UniProtKB">
        <authorList>
            <consortium name="Ensembl"/>
        </authorList>
    </citation>
    <scope>IDENTIFICATION</scope>
</reference>
<reference evidence="1" key="3">
    <citation type="submission" date="2025-09" db="UniProtKB">
        <authorList>
            <consortium name="Ensembl"/>
        </authorList>
    </citation>
    <scope>IDENTIFICATION</scope>
</reference>
<organism evidence="1 2">
    <name type="scientific">Nothobranchius furzeri</name>
    <name type="common">Turquoise killifish</name>
    <dbReference type="NCBI Taxonomy" id="105023"/>
    <lineage>
        <taxon>Eukaryota</taxon>
        <taxon>Metazoa</taxon>
        <taxon>Chordata</taxon>
        <taxon>Craniata</taxon>
        <taxon>Vertebrata</taxon>
        <taxon>Euteleostomi</taxon>
        <taxon>Actinopterygii</taxon>
        <taxon>Neopterygii</taxon>
        <taxon>Teleostei</taxon>
        <taxon>Neoteleostei</taxon>
        <taxon>Acanthomorphata</taxon>
        <taxon>Ovalentaria</taxon>
        <taxon>Atherinomorphae</taxon>
        <taxon>Cyprinodontiformes</taxon>
        <taxon>Nothobranchiidae</taxon>
        <taxon>Nothobranchius</taxon>
    </lineage>
</organism>
<evidence type="ECO:0000313" key="2">
    <source>
        <dbReference type="Proteomes" id="UP000694548"/>
    </source>
</evidence>
<dbReference type="Ensembl" id="ENSNFUT00015048339.1">
    <property type="protein sequence ID" value="ENSNFUP00015046315.1"/>
    <property type="gene ID" value="ENSNFUG00015021962.1"/>
</dbReference>
<dbReference type="AlphaFoldDB" id="A0A8C6PQ49"/>
<name>A0A8C6PQ49_NOTFU</name>
<evidence type="ECO:0000313" key="1">
    <source>
        <dbReference type="Ensembl" id="ENSNFUP00015046315.1"/>
    </source>
</evidence>
<reference evidence="1" key="1">
    <citation type="submission" date="2014-08" db="EMBL/GenBank/DDBJ databases">
        <authorList>
            <person name="Senf B."/>
            <person name="Petzold A."/>
            <person name="Downie B.R."/>
            <person name="Koch P."/>
            <person name="Platzer M."/>
        </authorList>
    </citation>
    <scope>NUCLEOTIDE SEQUENCE [LARGE SCALE GENOMIC DNA]</scope>
    <source>
        <strain evidence="1">GRZ</strain>
    </source>
</reference>
<accession>A0A8C6PQ49</accession>